<dbReference type="InterPro" id="IPR036182">
    <property type="entry name" value="PCuAC_sf"/>
</dbReference>
<proteinExistence type="predicted"/>
<name>A0A1F6GQY9_9PROT</name>
<organism evidence="1 2">
    <name type="scientific">Candidatus Lambdaproteobacteria bacterium RIFOXYD2_FULL_56_26</name>
    <dbReference type="NCBI Taxonomy" id="1817773"/>
    <lineage>
        <taxon>Bacteria</taxon>
        <taxon>Pseudomonadati</taxon>
        <taxon>Pseudomonadota</taxon>
        <taxon>Candidatus Lambdaproteobacteria</taxon>
    </lineage>
</organism>
<reference evidence="1 2" key="1">
    <citation type="journal article" date="2016" name="Nat. Commun.">
        <title>Thousands of microbial genomes shed light on interconnected biogeochemical processes in an aquifer system.</title>
        <authorList>
            <person name="Anantharaman K."/>
            <person name="Brown C.T."/>
            <person name="Hug L.A."/>
            <person name="Sharon I."/>
            <person name="Castelle C.J."/>
            <person name="Probst A.J."/>
            <person name="Thomas B.C."/>
            <person name="Singh A."/>
            <person name="Wilkins M.J."/>
            <person name="Karaoz U."/>
            <person name="Brodie E.L."/>
            <person name="Williams K.H."/>
            <person name="Hubbard S.S."/>
            <person name="Banfield J.F."/>
        </authorList>
    </citation>
    <scope>NUCLEOTIDE SEQUENCE [LARGE SCALE GENOMIC DNA]</scope>
</reference>
<dbReference type="PROSITE" id="PS51257">
    <property type="entry name" value="PROKAR_LIPOPROTEIN"/>
    <property type="match status" value="1"/>
</dbReference>
<dbReference type="Gene3D" id="2.60.40.1890">
    <property type="entry name" value="PCu(A)C copper chaperone"/>
    <property type="match status" value="1"/>
</dbReference>
<dbReference type="AlphaFoldDB" id="A0A1F6GQY9"/>
<dbReference type="PANTHER" id="PTHR36302">
    <property type="entry name" value="BLR7088 PROTEIN"/>
    <property type="match status" value="1"/>
</dbReference>
<evidence type="ECO:0000313" key="1">
    <source>
        <dbReference type="EMBL" id="OGH00575.1"/>
    </source>
</evidence>
<comment type="caution">
    <text evidence="1">The sequence shown here is derived from an EMBL/GenBank/DDBJ whole genome shotgun (WGS) entry which is preliminary data.</text>
</comment>
<evidence type="ECO:0008006" key="3">
    <source>
        <dbReference type="Google" id="ProtNLM"/>
    </source>
</evidence>
<gene>
    <name evidence="1" type="ORF">A2557_12175</name>
</gene>
<dbReference type="EMBL" id="MFNF01000044">
    <property type="protein sequence ID" value="OGH00575.1"/>
    <property type="molecule type" value="Genomic_DNA"/>
</dbReference>
<accession>A0A1F6GQY9</accession>
<dbReference type="SUPFAM" id="SSF110087">
    <property type="entry name" value="DR1885-like metal-binding protein"/>
    <property type="match status" value="1"/>
</dbReference>
<dbReference type="Pfam" id="PF04314">
    <property type="entry name" value="PCuAC"/>
    <property type="match status" value="1"/>
</dbReference>
<dbReference type="Proteomes" id="UP000177583">
    <property type="component" value="Unassembled WGS sequence"/>
</dbReference>
<protein>
    <recommendedName>
        <fullName evidence="3">Copper chaperone PCu(A)C</fullName>
    </recommendedName>
</protein>
<evidence type="ECO:0000313" key="2">
    <source>
        <dbReference type="Proteomes" id="UP000177583"/>
    </source>
</evidence>
<dbReference type="InterPro" id="IPR058248">
    <property type="entry name" value="Lxx211020-like"/>
</dbReference>
<dbReference type="InterPro" id="IPR007410">
    <property type="entry name" value="LpqE-like"/>
</dbReference>
<sequence>MSRLSLSQIPLPLWLLLALFGLAGCSTLISPQSPILLDDPWIEHSVEGRDSAKGYFRLTNQGDQPDRLLEIKVEGVGMTQLHEYKLIDDQERMVPVPNLTLQPKETVALSPQGYHLLLFNLERPLDSGEKRKLTLRFEKAGVVELLVPVAHEEPRDEDKPRHRLPPR</sequence>
<dbReference type="PANTHER" id="PTHR36302:SF1">
    <property type="entry name" value="COPPER CHAPERONE PCU(A)C"/>
    <property type="match status" value="1"/>
</dbReference>